<evidence type="ECO:0000313" key="1">
    <source>
        <dbReference type="EMBL" id="PJA47542.1"/>
    </source>
</evidence>
<dbReference type="Pfam" id="PF05974">
    <property type="entry name" value="DUF892"/>
    <property type="match status" value="1"/>
</dbReference>
<dbReference type="EMBL" id="PFWS01000013">
    <property type="protein sequence ID" value="PJA47542.1"/>
    <property type="molecule type" value="Genomic_DNA"/>
</dbReference>
<reference evidence="2" key="1">
    <citation type="submission" date="2017-09" db="EMBL/GenBank/DDBJ databases">
        <title>Depth-based differentiation of microbial function through sediment-hosted aquifers and enrichment of novel symbionts in the deep terrestrial subsurface.</title>
        <authorList>
            <person name="Probst A.J."/>
            <person name="Ladd B."/>
            <person name="Jarett J.K."/>
            <person name="Geller-Mcgrath D.E."/>
            <person name="Sieber C.M.K."/>
            <person name="Emerson J.B."/>
            <person name="Anantharaman K."/>
            <person name="Thomas B.C."/>
            <person name="Malmstrom R."/>
            <person name="Stieglmeier M."/>
            <person name="Klingl A."/>
            <person name="Woyke T."/>
            <person name="Ryan C.M."/>
            <person name="Banfield J.F."/>
        </authorList>
    </citation>
    <scope>NUCLEOTIDE SEQUENCE [LARGE SCALE GENOMIC DNA]</scope>
</reference>
<accession>A0A2M7XI44</accession>
<dbReference type="Proteomes" id="UP000229749">
    <property type="component" value="Unassembled WGS sequence"/>
</dbReference>
<gene>
    <name evidence="1" type="ORF">CO172_00965</name>
</gene>
<comment type="caution">
    <text evidence="1">The sequence shown here is derived from an EMBL/GenBank/DDBJ whole genome shotgun (WGS) entry which is preliminary data.</text>
</comment>
<organism evidence="1 2">
    <name type="scientific">Candidatus Uhrbacteria bacterium CG_4_9_14_3_um_filter_36_7</name>
    <dbReference type="NCBI Taxonomy" id="1975033"/>
    <lineage>
        <taxon>Bacteria</taxon>
        <taxon>Candidatus Uhriibacteriota</taxon>
    </lineage>
</organism>
<name>A0A2M7XI44_9BACT</name>
<protein>
    <submittedName>
        <fullName evidence="1">Uncharacterized protein</fullName>
    </submittedName>
</protein>
<evidence type="ECO:0000313" key="2">
    <source>
        <dbReference type="Proteomes" id="UP000229749"/>
    </source>
</evidence>
<dbReference type="InterPro" id="IPR009078">
    <property type="entry name" value="Ferritin-like_SF"/>
</dbReference>
<proteinExistence type="predicted"/>
<sequence>MTKIEMFHSWLNDAYAMEMTKNDLLKRYAKDFEDYPDIKMNIEKVSSKAVEKADRLKSIIENMGEKVSMMKSFTGKLTGMWQSATSELTHDQIVKHLLVMYSGANLGIASYLSLAAAAKELGRDEVANFANDSITETREFVQWLEDRIPEVTIEFLQKEHTNQ</sequence>
<dbReference type="SUPFAM" id="SSF47240">
    <property type="entry name" value="Ferritin-like"/>
    <property type="match status" value="1"/>
</dbReference>
<dbReference type="InterPro" id="IPR010287">
    <property type="entry name" value="DUF892_YciF-like"/>
</dbReference>
<dbReference type="AlphaFoldDB" id="A0A2M7XI44"/>
<dbReference type="Gene3D" id="1.20.1260.10">
    <property type="match status" value="1"/>
</dbReference>
<dbReference type="InterPro" id="IPR012347">
    <property type="entry name" value="Ferritin-like"/>
</dbReference>